<keyword evidence="8" id="KW-1185">Reference proteome</keyword>
<name>A0ABT0PKC7_9GAMM</name>
<dbReference type="GO" id="GO:0016853">
    <property type="term" value="F:isomerase activity"/>
    <property type="evidence" value="ECO:0007669"/>
    <property type="project" value="UniProtKB-KW"/>
</dbReference>
<dbReference type="InterPro" id="IPR002130">
    <property type="entry name" value="Cyclophilin-type_PPIase_dom"/>
</dbReference>
<evidence type="ECO:0000256" key="2">
    <source>
        <dbReference type="ARBA" id="ARBA00007365"/>
    </source>
</evidence>
<dbReference type="InterPro" id="IPR020892">
    <property type="entry name" value="Cyclophilin-type_PPIase_CS"/>
</dbReference>
<dbReference type="PROSITE" id="PS00170">
    <property type="entry name" value="CSA_PPIASE_1"/>
    <property type="match status" value="1"/>
</dbReference>
<keyword evidence="3 5" id="KW-0697">Rotamase</keyword>
<gene>
    <name evidence="7" type="ORF">M3P05_17395</name>
</gene>
<dbReference type="PANTHER" id="PTHR43246">
    <property type="entry name" value="PEPTIDYL-PROLYL CIS-TRANS ISOMERASE CYP38, CHLOROPLASTIC"/>
    <property type="match status" value="1"/>
</dbReference>
<dbReference type="InterPro" id="IPR044665">
    <property type="entry name" value="E_coli_cyclophilin_A-like"/>
</dbReference>
<proteinExistence type="inferred from homology"/>
<dbReference type="InterPro" id="IPR024936">
    <property type="entry name" value="Cyclophilin-type_PPIase"/>
</dbReference>
<evidence type="ECO:0000256" key="4">
    <source>
        <dbReference type="ARBA" id="ARBA00023235"/>
    </source>
</evidence>
<dbReference type="Gene3D" id="2.40.100.10">
    <property type="entry name" value="Cyclophilin-like"/>
    <property type="match status" value="1"/>
</dbReference>
<reference evidence="7 8" key="1">
    <citation type="submission" date="2022-05" db="EMBL/GenBank/DDBJ databases">
        <authorList>
            <person name="Park J.-S."/>
        </authorList>
    </citation>
    <scope>NUCLEOTIDE SEQUENCE [LARGE SCALE GENOMIC DNA]</scope>
    <source>
        <strain evidence="7 8">2012CJ34-2</strain>
    </source>
</reference>
<evidence type="ECO:0000313" key="8">
    <source>
        <dbReference type="Proteomes" id="UP001203338"/>
    </source>
</evidence>
<dbReference type="PROSITE" id="PS50072">
    <property type="entry name" value="CSA_PPIASE_2"/>
    <property type="match status" value="1"/>
</dbReference>
<dbReference type="SUPFAM" id="SSF50891">
    <property type="entry name" value="Cyclophilin-like"/>
    <property type="match status" value="1"/>
</dbReference>
<feature type="domain" description="PPIase cyclophilin-type" evidence="6">
    <location>
        <begin position="1"/>
        <end position="156"/>
    </location>
</feature>
<evidence type="ECO:0000256" key="1">
    <source>
        <dbReference type="ARBA" id="ARBA00002388"/>
    </source>
</evidence>
<sequence>METSKGTITLELNDEKAPVTVANFIKYANEGTYNNTIFHRVINGFMVQGGGFDVDMDKKPTNAPIRNESTNGLGNKRGTIAMARTNDPDSATNQFFINLVDNDFLDGSKSKPGYAVFGKVTSGMNVVDDIAKVKTGRKSYYSDVPVEPVIIKKVTLPARTIAPY</sequence>
<comment type="function">
    <text evidence="1 5">PPIases accelerate the folding of proteins. It catalyzes the cis-trans isomerization of proline imidic peptide bonds in oligopeptides.</text>
</comment>
<dbReference type="InterPro" id="IPR029000">
    <property type="entry name" value="Cyclophilin-like_dom_sf"/>
</dbReference>
<dbReference type="CDD" id="cd01920">
    <property type="entry name" value="cyclophilin_EcCYP_like"/>
    <property type="match status" value="1"/>
</dbReference>
<evidence type="ECO:0000256" key="5">
    <source>
        <dbReference type="RuleBase" id="RU363019"/>
    </source>
</evidence>
<dbReference type="Proteomes" id="UP001203338">
    <property type="component" value="Unassembled WGS sequence"/>
</dbReference>
<dbReference type="EC" id="5.2.1.8" evidence="5"/>
<comment type="similarity">
    <text evidence="2 5">Belongs to the cyclophilin-type PPIase family.</text>
</comment>
<dbReference type="PRINTS" id="PR00153">
    <property type="entry name" value="CSAPPISMRASE"/>
</dbReference>
<organism evidence="7 8">
    <name type="scientific">Parendozoicomonas callyspongiae</name>
    <dbReference type="NCBI Taxonomy" id="2942213"/>
    <lineage>
        <taxon>Bacteria</taxon>
        <taxon>Pseudomonadati</taxon>
        <taxon>Pseudomonadota</taxon>
        <taxon>Gammaproteobacteria</taxon>
        <taxon>Oceanospirillales</taxon>
        <taxon>Endozoicomonadaceae</taxon>
        <taxon>Parendozoicomonas</taxon>
    </lineage>
</organism>
<comment type="caution">
    <text evidence="7">The sequence shown here is derived from an EMBL/GenBank/DDBJ whole genome shotgun (WGS) entry which is preliminary data.</text>
</comment>
<accession>A0ABT0PKC7</accession>
<dbReference type="PIRSF" id="PIRSF001467">
    <property type="entry name" value="Peptidylpro_ismrse"/>
    <property type="match status" value="1"/>
</dbReference>
<protein>
    <recommendedName>
        <fullName evidence="5">Peptidyl-prolyl cis-trans isomerase</fullName>
        <shortName evidence="5">PPIase</shortName>
        <ecNumber evidence="5">5.2.1.8</ecNumber>
    </recommendedName>
</protein>
<keyword evidence="4 5" id="KW-0413">Isomerase</keyword>
<dbReference type="Pfam" id="PF00160">
    <property type="entry name" value="Pro_isomerase"/>
    <property type="match status" value="1"/>
</dbReference>
<evidence type="ECO:0000259" key="6">
    <source>
        <dbReference type="PROSITE" id="PS50072"/>
    </source>
</evidence>
<comment type="catalytic activity">
    <reaction evidence="5">
        <text>[protein]-peptidylproline (omega=180) = [protein]-peptidylproline (omega=0)</text>
        <dbReference type="Rhea" id="RHEA:16237"/>
        <dbReference type="Rhea" id="RHEA-COMP:10747"/>
        <dbReference type="Rhea" id="RHEA-COMP:10748"/>
        <dbReference type="ChEBI" id="CHEBI:83833"/>
        <dbReference type="ChEBI" id="CHEBI:83834"/>
        <dbReference type="EC" id="5.2.1.8"/>
    </reaction>
</comment>
<dbReference type="EMBL" id="JAMFLX010000030">
    <property type="protein sequence ID" value="MCL6271696.1"/>
    <property type="molecule type" value="Genomic_DNA"/>
</dbReference>
<evidence type="ECO:0000313" key="7">
    <source>
        <dbReference type="EMBL" id="MCL6271696.1"/>
    </source>
</evidence>
<evidence type="ECO:0000256" key="3">
    <source>
        <dbReference type="ARBA" id="ARBA00023110"/>
    </source>
</evidence>